<dbReference type="Pfam" id="PF00583">
    <property type="entry name" value="Acetyltransf_1"/>
    <property type="match status" value="1"/>
</dbReference>
<dbReference type="PANTHER" id="PTHR43877">
    <property type="entry name" value="AMINOALKYLPHOSPHONATE N-ACETYLTRANSFERASE-RELATED-RELATED"/>
    <property type="match status" value="1"/>
</dbReference>
<evidence type="ECO:0000313" key="5">
    <source>
        <dbReference type="Proteomes" id="UP000481583"/>
    </source>
</evidence>
<evidence type="ECO:0000259" key="3">
    <source>
        <dbReference type="PROSITE" id="PS51186"/>
    </source>
</evidence>
<keyword evidence="2" id="KW-0012">Acyltransferase</keyword>
<dbReference type="Gene3D" id="3.40.630.30">
    <property type="match status" value="1"/>
</dbReference>
<dbReference type="PROSITE" id="PS51186">
    <property type="entry name" value="GNAT"/>
    <property type="match status" value="1"/>
</dbReference>
<sequence>MKIRTGGAADVPATLDLLDAAVAWLVSLGRPGQWGTEPYSSLPHGPGRVHRYATEYLMRIAETDDGQVAGVCVLGNGPADGVPVTDEPEVFVRLLVTDRALKGGGVGAALINDAKAEARRRGVRLVRVDCYAGDDQALVAQYERLGFTRAAAFTVEREGKPPWPGQVLELRV</sequence>
<dbReference type="SUPFAM" id="SSF55729">
    <property type="entry name" value="Acyl-CoA N-acyltransferases (Nat)"/>
    <property type="match status" value="1"/>
</dbReference>
<dbReference type="AlphaFoldDB" id="A0A6G4U5P1"/>
<keyword evidence="5" id="KW-1185">Reference proteome</keyword>
<organism evidence="4 5">
    <name type="scientific">Streptomyces coryli</name>
    <dbReference type="NCBI Taxonomy" id="1128680"/>
    <lineage>
        <taxon>Bacteria</taxon>
        <taxon>Bacillati</taxon>
        <taxon>Actinomycetota</taxon>
        <taxon>Actinomycetes</taxon>
        <taxon>Kitasatosporales</taxon>
        <taxon>Streptomycetaceae</taxon>
        <taxon>Streptomyces</taxon>
    </lineage>
</organism>
<evidence type="ECO:0000256" key="2">
    <source>
        <dbReference type="ARBA" id="ARBA00023315"/>
    </source>
</evidence>
<proteinExistence type="predicted"/>
<dbReference type="InterPro" id="IPR050832">
    <property type="entry name" value="Bact_Acetyltransf"/>
</dbReference>
<feature type="domain" description="N-acetyltransferase" evidence="3">
    <location>
        <begin position="1"/>
        <end position="172"/>
    </location>
</feature>
<dbReference type="GO" id="GO:0016747">
    <property type="term" value="F:acyltransferase activity, transferring groups other than amino-acyl groups"/>
    <property type="evidence" value="ECO:0007669"/>
    <property type="project" value="InterPro"/>
</dbReference>
<accession>A0A6G4U5P1</accession>
<reference evidence="4 5" key="1">
    <citation type="submission" date="2020-02" db="EMBL/GenBank/DDBJ databases">
        <title>Whole-genome analyses of novel actinobacteria.</title>
        <authorList>
            <person name="Sahin N."/>
        </authorList>
    </citation>
    <scope>NUCLEOTIDE SEQUENCE [LARGE SCALE GENOMIC DNA]</scope>
    <source>
        <strain evidence="4 5">A7024</strain>
    </source>
</reference>
<protein>
    <submittedName>
        <fullName evidence="4">GNAT family N-acetyltransferase</fullName>
    </submittedName>
</protein>
<name>A0A6G4U5P1_9ACTN</name>
<keyword evidence="1 4" id="KW-0808">Transferase</keyword>
<gene>
    <name evidence="4" type="ORF">G5C51_27070</name>
</gene>
<dbReference type="InterPro" id="IPR016181">
    <property type="entry name" value="Acyl_CoA_acyltransferase"/>
</dbReference>
<dbReference type="EMBL" id="JAAKZV010000148">
    <property type="protein sequence ID" value="NGN67555.1"/>
    <property type="molecule type" value="Genomic_DNA"/>
</dbReference>
<evidence type="ECO:0000256" key="1">
    <source>
        <dbReference type="ARBA" id="ARBA00022679"/>
    </source>
</evidence>
<comment type="caution">
    <text evidence="4">The sequence shown here is derived from an EMBL/GenBank/DDBJ whole genome shotgun (WGS) entry which is preliminary data.</text>
</comment>
<evidence type="ECO:0000313" key="4">
    <source>
        <dbReference type="EMBL" id="NGN67555.1"/>
    </source>
</evidence>
<dbReference type="Proteomes" id="UP000481583">
    <property type="component" value="Unassembled WGS sequence"/>
</dbReference>
<dbReference type="RefSeq" id="WP_165240848.1">
    <property type="nucleotide sequence ID" value="NZ_JAAKZV010000148.1"/>
</dbReference>
<dbReference type="InterPro" id="IPR000182">
    <property type="entry name" value="GNAT_dom"/>
</dbReference>